<feature type="domain" description="N-acetyltransferase" evidence="3">
    <location>
        <begin position="6"/>
        <end position="170"/>
    </location>
</feature>
<dbReference type="InterPro" id="IPR000182">
    <property type="entry name" value="GNAT_dom"/>
</dbReference>
<proteinExistence type="predicted"/>
<comment type="caution">
    <text evidence="4">The sequence shown here is derived from an EMBL/GenBank/DDBJ whole genome shotgun (WGS) entry which is preliminary data.</text>
</comment>
<dbReference type="CDD" id="cd04301">
    <property type="entry name" value="NAT_SF"/>
    <property type="match status" value="1"/>
</dbReference>
<dbReference type="InterPro" id="IPR016181">
    <property type="entry name" value="Acyl_CoA_acyltransferase"/>
</dbReference>
<dbReference type="Proteomes" id="UP000193317">
    <property type="component" value="Unassembled WGS sequence"/>
</dbReference>
<dbReference type="Gene3D" id="3.40.630.30">
    <property type="match status" value="1"/>
</dbReference>
<protein>
    <submittedName>
        <fullName evidence="4">GNAT family acetyltransferase</fullName>
    </submittedName>
</protein>
<dbReference type="RefSeq" id="WP_245847581.1">
    <property type="nucleotide sequence ID" value="NZ_JACKRU010000755.1"/>
</dbReference>
<evidence type="ECO:0000256" key="1">
    <source>
        <dbReference type="ARBA" id="ARBA00022679"/>
    </source>
</evidence>
<dbReference type="AlphaFoldDB" id="A0A1X2DHS2"/>
<organism evidence="4 5">
    <name type="scientific">Mycobacterium szulgai</name>
    <dbReference type="NCBI Taxonomy" id="1787"/>
    <lineage>
        <taxon>Bacteria</taxon>
        <taxon>Bacillati</taxon>
        <taxon>Actinomycetota</taxon>
        <taxon>Actinomycetes</taxon>
        <taxon>Mycobacteriales</taxon>
        <taxon>Mycobacteriaceae</taxon>
        <taxon>Mycobacterium</taxon>
    </lineage>
</organism>
<dbReference type="Pfam" id="PF00583">
    <property type="entry name" value="Acetyltransf_1"/>
    <property type="match status" value="1"/>
</dbReference>
<dbReference type="GO" id="GO:0016747">
    <property type="term" value="F:acyltransferase activity, transferring groups other than amino-acyl groups"/>
    <property type="evidence" value="ECO:0007669"/>
    <property type="project" value="InterPro"/>
</dbReference>
<accession>A0A1X2DHS2</accession>
<gene>
    <name evidence="4" type="ORF">AWC27_15070</name>
</gene>
<dbReference type="PANTHER" id="PTHR43877">
    <property type="entry name" value="AMINOALKYLPHOSPHONATE N-ACETYLTRANSFERASE-RELATED-RELATED"/>
    <property type="match status" value="1"/>
</dbReference>
<dbReference type="SUPFAM" id="SSF55729">
    <property type="entry name" value="Acyl-CoA N-acyltransferases (Nat)"/>
    <property type="match status" value="1"/>
</dbReference>
<dbReference type="PROSITE" id="PS51186">
    <property type="entry name" value="GNAT"/>
    <property type="match status" value="1"/>
</dbReference>
<sequence>MKSRDIRIRQAKPADFAKVAAMHYPVWRQSWSGMLSDYELNLLAPPQRWAAQLYPQTLSRRGWIMWLAESGGQVIGMAMYGPDLTNPRDLHIDALYVTENDQRHGIGGRLLNKALHADPTEDVILWAASKNEKARRFYEKKNFELDGRSFDWRPLPGVSVPHVGYRLRRR</sequence>
<dbReference type="EMBL" id="LQPW01000178">
    <property type="protein sequence ID" value="ORW87702.1"/>
    <property type="molecule type" value="Genomic_DNA"/>
</dbReference>
<reference evidence="4 5" key="1">
    <citation type="submission" date="2016-01" db="EMBL/GenBank/DDBJ databases">
        <title>The new phylogeny of the genus Mycobacterium.</title>
        <authorList>
            <person name="Tarcisio F."/>
            <person name="Conor M."/>
            <person name="Antonella G."/>
            <person name="Elisabetta G."/>
            <person name="Giulia F.S."/>
            <person name="Sara T."/>
            <person name="Anna F."/>
            <person name="Clotilde B."/>
            <person name="Roberto B."/>
            <person name="Veronica D.S."/>
            <person name="Fabio R."/>
            <person name="Monica P."/>
            <person name="Olivier J."/>
            <person name="Enrico T."/>
            <person name="Nicola S."/>
        </authorList>
    </citation>
    <scope>NUCLEOTIDE SEQUENCE [LARGE SCALE GENOMIC DNA]</scope>
    <source>
        <strain evidence="4 5">DSM 44166</strain>
    </source>
</reference>
<evidence type="ECO:0000256" key="2">
    <source>
        <dbReference type="ARBA" id="ARBA00023315"/>
    </source>
</evidence>
<evidence type="ECO:0000313" key="5">
    <source>
        <dbReference type="Proteomes" id="UP000193317"/>
    </source>
</evidence>
<dbReference type="InterPro" id="IPR050832">
    <property type="entry name" value="Bact_Acetyltransf"/>
</dbReference>
<keyword evidence="1 4" id="KW-0808">Transferase</keyword>
<evidence type="ECO:0000259" key="3">
    <source>
        <dbReference type="PROSITE" id="PS51186"/>
    </source>
</evidence>
<evidence type="ECO:0000313" key="4">
    <source>
        <dbReference type="EMBL" id="ORW87702.1"/>
    </source>
</evidence>
<keyword evidence="2" id="KW-0012">Acyltransferase</keyword>
<name>A0A1X2DHS2_MYCSZ</name>
<keyword evidence="5" id="KW-1185">Reference proteome</keyword>